<accession>A0A2W2B082</accession>
<proteinExistence type="predicted"/>
<evidence type="ECO:0000313" key="2">
    <source>
        <dbReference type="EMBL" id="PZF73664.1"/>
    </source>
</evidence>
<evidence type="ECO:0008006" key="4">
    <source>
        <dbReference type="Google" id="ProtNLM"/>
    </source>
</evidence>
<keyword evidence="1" id="KW-0812">Transmembrane</keyword>
<dbReference type="EMBL" id="QKTW01000010">
    <property type="protein sequence ID" value="PZF73664.1"/>
    <property type="molecule type" value="Genomic_DNA"/>
</dbReference>
<keyword evidence="1" id="KW-0472">Membrane</keyword>
<gene>
    <name evidence="2" type="ORF">DN068_06610</name>
</gene>
<protein>
    <recommendedName>
        <fullName evidence="4">Glycosyltransferase RgtA/B/C/D-like domain-containing protein</fullName>
    </recommendedName>
</protein>
<feature type="transmembrane region" description="Helical" evidence="1">
    <location>
        <begin position="287"/>
        <end position="307"/>
    </location>
</feature>
<sequence>MPLHYDETWTYYNFTSRGIKVSATFYPLPNNHILFSVLTAVMEHFPGDPKIKMRLISVCSAVLLNVLFVRFASRYYKEQVIILPAVLLAFSHPMLNYAVQARGYALLTLMVWLMFMAIVALLEKRQIFRNSLLYIISVCGVLYTIPSGVYAIFAANVALYLLLIFRREKALIVRFTICNLLAGMGTYLLYRPVLKLNGTDAFSHVVHLSKAELLPKVNTHLISVAKWMVGMPWGMSFLLVVILAVAVLGATEKRAMNRTFDWFVVVFLLSPFFILLLHRVIPFERTWIYLVPFVSLGLMAILDRALIKITSANGFVLTTIIALSVCCIFLLNNAFFKAFRAEHDCDFAIANAFANIPHTPDAHKIGVLDWGQDPYSYYTGERLQYELLHKDKIRTDVTVLNKEQLATFDWLIIKDKKAQDSLTFGNFTTIDSNRYFELLKRN</sequence>
<dbReference type="AlphaFoldDB" id="A0A2W2B082"/>
<evidence type="ECO:0000313" key="3">
    <source>
        <dbReference type="Proteomes" id="UP000248745"/>
    </source>
</evidence>
<feature type="transmembrane region" description="Helical" evidence="1">
    <location>
        <begin position="104"/>
        <end position="122"/>
    </location>
</feature>
<reference evidence="2 3" key="1">
    <citation type="submission" date="2018-06" db="EMBL/GenBank/DDBJ databases">
        <title>Mucibacter soli gen. nov., sp. nov., a new member of the family Chitinophagaceae producing mucin.</title>
        <authorList>
            <person name="Kim M.-K."/>
            <person name="Park S."/>
            <person name="Kim T.-S."/>
            <person name="Joung Y."/>
            <person name="Han J.-H."/>
            <person name="Kim S.B."/>
        </authorList>
    </citation>
    <scope>NUCLEOTIDE SEQUENCE [LARGE SCALE GENOMIC DNA]</scope>
    <source>
        <strain evidence="2 3">R1-15</strain>
    </source>
</reference>
<dbReference type="Proteomes" id="UP000248745">
    <property type="component" value="Unassembled WGS sequence"/>
</dbReference>
<feature type="transmembrane region" description="Helical" evidence="1">
    <location>
        <begin position="262"/>
        <end position="281"/>
    </location>
</feature>
<name>A0A2W2B082_9BACT</name>
<keyword evidence="3" id="KW-1185">Reference proteome</keyword>
<feature type="transmembrane region" description="Helical" evidence="1">
    <location>
        <begin position="171"/>
        <end position="190"/>
    </location>
</feature>
<feature type="transmembrane region" description="Helical" evidence="1">
    <location>
        <begin position="134"/>
        <end position="164"/>
    </location>
</feature>
<feature type="transmembrane region" description="Helical" evidence="1">
    <location>
        <begin position="55"/>
        <end position="73"/>
    </location>
</feature>
<feature type="transmembrane region" description="Helical" evidence="1">
    <location>
        <begin position="231"/>
        <end position="250"/>
    </location>
</feature>
<evidence type="ECO:0000256" key="1">
    <source>
        <dbReference type="SAM" id="Phobius"/>
    </source>
</evidence>
<comment type="caution">
    <text evidence="2">The sequence shown here is derived from an EMBL/GenBank/DDBJ whole genome shotgun (WGS) entry which is preliminary data.</text>
</comment>
<keyword evidence="1" id="KW-1133">Transmembrane helix</keyword>
<feature type="transmembrane region" description="Helical" evidence="1">
    <location>
        <begin position="314"/>
        <end position="336"/>
    </location>
</feature>
<organism evidence="2 3">
    <name type="scientific">Taibaiella soli</name>
    <dbReference type="NCBI Taxonomy" id="1649169"/>
    <lineage>
        <taxon>Bacteria</taxon>
        <taxon>Pseudomonadati</taxon>
        <taxon>Bacteroidota</taxon>
        <taxon>Chitinophagia</taxon>
        <taxon>Chitinophagales</taxon>
        <taxon>Chitinophagaceae</taxon>
        <taxon>Taibaiella</taxon>
    </lineage>
</organism>